<protein>
    <submittedName>
        <fullName evidence="1">Uncharacterized protein</fullName>
    </submittedName>
</protein>
<dbReference type="EMBL" id="QJKJ01008484">
    <property type="protein sequence ID" value="RDX79615.1"/>
    <property type="molecule type" value="Genomic_DNA"/>
</dbReference>
<proteinExistence type="predicted"/>
<sequence>MKNRMKEQESKEPTKLNYCANTISHTIELKIPIRTDFCAVPSTMVAKFVAYFEASNHEIWMRNFVISLRVFLIDSIHC</sequence>
<comment type="caution">
    <text evidence="1">The sequence shown here is derived from an EMBL/GenBank/DDBJ whole genome shotgun (WGS) entry which is preliminary data.</text>
</comment>
<accession>A0A371FMP5</accession>
<dbReference type="AlphaFoldDB" id="A0A371FMP5"/>
<organism evidence="1 2">
    <name type="scientific">Mucuna pruriens</name>
    <name type="common">Velvet bean</name>
    <name type="synonym">Dolichos pruriens</name>
    <dbReference type="NCBI Taxonomy" id="157652"/>
    <lineage>
        <taxon>Eukaryota</taxon>
        <taxon>Viridiplantae</taxon>
        <taxon>Streptophyta</taxon>
        <taxon>Embryophyta</taxon>
        <taxon>Tracheophyta</taxon>
        <taxon>Spermatophyta</taxon>
        <taxon>Magnoliopsida</taxon>
        <taxon>eudicotyledons</taxon>
        <taxon>Gunneridae</taxon>
        <taxon>Pentapetalae</taxon>
        <taxon>rosids</taxon>
        <taxon>fabids</taxon>
        <taxon>Fabales</taxon>
        <taxon>Fabaceae</taxon>
        <taxon>Papilionoideae</taxon>
        <taxon>50 kb inversion clade</taxon>
        <taxon>NPAAA clade</taxon>
        <taxon>indigoferoid/millettioid clade</taxon>
        <taxon>Phaseoleae</taxon>
        <taxon>Mucuna</taxon>
    </lineage>
</organism>
<feature type="non-terminal residue" evidence="1">
    <location>
        <position position="1"/>
    </location>
</feature>
<dbReference type="Proteomes" id="UP000257109">
    <property type="component" value="Unassembled WGS sequence"/>
</dbReference>
<gene>
    <name evidence="1" type="ORF">CR513_39943</name>
</gene>
<reference evidence="1" key="1">
    <citation type="submission" date="2018-05" db="EMBL/GenBank/DDBJ databases">
        <title>Draft genome of Mucuna pruriens seed.</title>
        <authorList>
            <person name="Nnadi N.E."/>
            <person name="Vos R."/>
            <person name="Hasami M.H."/>
            <person name="Devisetty U.K."/>
            <person name="Aguiy J.C."/>
        </authorList>
    </citation>
    <scope>NUCLEOTIDE SEQUENCE [LARGE SCALE GENOMIC DNA]</scope>
    <source>
        <strain evidence="1">JCA_2017</strain>
    </source>
</reference>
<evidence type="ECO:0000313" key="2">
    <source>
        <dbReference type="Proteomes" id="UP000257109"/>
    </source>
</evidence>
<name>A0A371FMP5_MUCPR</name>
<evidence type="ECO:0000313" key="1">
    <source>
        <dbReference type="EMBL" id="RDX79615.1"/>
    </source>
</evidence>
<keyword evidence="2" id="KW-1185">Reference proteome</keyword>